<feature type="region of interest" description="Disordered" evidence="4">
    <location>
        <begin position="87"/>
        <end position="116"/>
    </location>
</feature>
<evidence type="ECO:0000259" key="5">
    <source>
        <dbReference type="Pfam" id="PF04755"/>
    </source>
</evidence>
<evidence type="ECO:0000256" key="4">
    <source>
        <dbReference type="SAM" id="MobiDB-lite"/>
    </source>
</evidence>
<gene>
    <name evidence="6" type="ORF">KC19_9G067200</name>
</gene>
<keyword evidence="7" id="KW-1185">Reference proteome</keyword>
<comment type="caution">
    <text evidence="6">The sequence shown here is derived from an EMBL/GenBank/DDBJ whole genome shotgun (WGS) entry which is preliminary data.</text>
</comment>
<keyword evidence="3" id="KW-0175">Coiled coil</keyword>
<sequence length="552" mass="60443">MMLVLVGPESVVSSCVGSSCSGRAHDIQARRASVSRVRLLRPFEAKRIRCLAGIGRRSAENGRVRAASRKLNGDLSSARQATQLRRALRSQGQDADDDDSTGTSTSRPKDGKENDMMNSWGLKAVEAATSAAFVFGPGVDMSDNSALASLNPMKPGSMLLDKMVGGFKSSRVVDKLVTVVSGQVVVNPDELEKEVKEILEKPETFEKWRNGLLDNAIDGIGSAIDVVTHLTPEGVRESLTTSVTGLFEVAAERFAAFEVQAFIGLTERWLIYIPLVVLPMAWQMRARSSAAAADAREREDRRLVISEENEAKAERVRRELERIRLKAALLEIIKSTGEVALQRLQTGPQLKNSEISAIVDLLKVMNPGYEVRLNSKDPGSTIRSGSANDAFSDIPAAPQLDGDWTLVYVSQSLQNRDIPQVPGVEIHNPRQQVWNQGSISTSIDSDTLGSSLLMAKNVAEFSLGPLGLVEVAVQGSWENLRNGQAGLVSFDTFLIRPKELFGTRFGDDLPPVSLPLPQQFQSIAEWEVLYLDETLRINRGQQGELYIFTREA</sequence>
<dbReference type="GO" id="GO:0009536">
    <property type="term" value="C:plastid"/>
    <property type="evidence" value="ECO:0007669"/>
    <property type="project" value="UniProtKB-SubCell"/>
</dbReference>
<dbReference type="AlphaFoldDB" id="A0A8T0GSA5"/>
<organism evidence="6 7">
    <name type="scientific">Ceratodon purpureus</name>
    <name type="common">Fire moss</name>
    <name type="synonym">Dicranum purpureum</name>
    <dbReference type="NCBI Taxonomy" id="3225"/>
    <lineage>
        <taxon>Eukaryota</taxon>
        <taxon>Viridiplantae</taxon>
        <taxon>Streptophyta</taxon>
        <taxon>Embryophyta</taxon>
        <taxon>Bryophyta</taxon>
        <taxon>Bryophytina</taxon>
        <taxon>Bryopsida</taxon>
        <taxon>Dicranidae</taxon>
        <taxon>Pseudoditrichales</taxon>
        <taxon>Ditrichaceae</taxon>
        <taxon>Ceratodon</taxon>
    </lineage>
</organism>
<keyword evidence="2" id="KW-0934">Plastid</keyword>
<evidence type="ECO:0000256" key="3">
    <source>
        <dbReference type="SAM" id="Coils"/>
    </source>
</evidence>
<evidence type="ECO:0000256" key="2">
    <source>
        <dbReference type="ARBA" id="ARBA00022640"/>
    </source>
</evidence>
<feature type="coiled-coil region" evidence="3">
    <location>
        <begin position="306"/>
        <end position="333"/>
    </location>
</feature>
<accession>A0A8T0GSA5</accession>
<protein>
    <recommendedName>
        <fullName evidence="5">Plastid lipid-associated protein/fibrillin conserved domain-containing protein</fullName>
    </recommendedName>
</protein>
<dbReference type="Pfam" id="PF04755">
    <property type="entry name" value="PAP_fibrillin"/>
    <property type="match status" value="1"/>
</dbReference>
<proteinExistence type="predicted"/>
<dbReference type="PANTHER" id="PTHR31906">
    <property type="entry name" value="PLASTID-LIPID-ASSOCIATED PROTEIN 4, CHLOROPLASTIC-RELATED"/>
    <property type="match status" value="1"/>
</dbReference>
<evidence type="ECO:0000313" key="6">
    <source>
        <dbReference type="EMBL" id="KAG0561477.1"/>
    </source>
</evidence>
<dbReference type="Proteomes" id="UP000822688">
    <property type="component" value="Chromosome 9"/>
</dbReference>
<dbReference type="EMBL" id="CM026430">
    <property type="protein sequence ID" value="KAG0561477.1"/>
    <property type="molecule type" value="Genomic_DNA"/>
</dbReference>
<name>A0A8T0GSA5_CERPU</name>
<feature type="domain" description="Plastid lipid-associated protein/fibrillin conserved" evidence="5">
    <location>
        <begin position="398"/>
        <end position="548"/>
    </location>
</feature>
<comment type="subcellular location">
    <subcellularLocation>
        <location evidence="1">Plastid</location>
    </subcellularLocation>
</comment>
<dbReference type="InterPro" id="IPR039633">
    <property type="entry name" value="PAP"/>
</dbReference>
<dbReference type="InterPro" id="IPR006843">
    <property type="entry name" value="PAP/fibrillin_dom"/>
</dbReference>
<reference evidence="6" key="1">
    <citation type="submission" date="2020-06" db="EMBL/GenBank/DDBJ databases">
        <title>WGS assembly of Ceratodon purpureus strain R40.</title>
        <authorList>
            <person name="Carey S.B."/>
            <person name="Jenkins J."/>
            <person name="Shu S."/>
            <person name="Lovell J.T."/>
            <person name="Sreedasyam A."/>
            <person name="Maumus F."/>
            <person name="Tiley G.P."/>
            <person name="Fernandez-Pozo N."/>
            <person name="Barry K."/>
            <person name="Chen C."/>
            <person name="Wang M."/>
            <person name="Lipzen A."/>
            <person name="Daum C."/>
            <person name="Saski C.A."/>
            <person name="Payton A.C."/>
            <person name="Mcbreen J.C."/>
            <person name="Conrad R.E."/>
            <person name="Kollar L.M."/>
            <person name="Olsson S."/>
            <person name="Huttunen S."/>
            <person name="Landis J.B."/>
            <person name="Wickett N.J."/>
            <person name="Johnson M.G."/>
            <person name="Rensing S.A."/>
            <person name="Grimwood J."/>
            <person name="Schmutz J."/>
            <person name="Mcdaniel S.F."/>
        </authorList>
    </citation>
    <scope>NUCLEOTIDE SEQUENCE</scope>
    <source>
        <strain evidence="6">R40</strain>
    </source>
</reference>
<evidence type="ECO:0000313" key="7">
    <source>
        <dbReference type="Proteomes" id="UP000822688"/>
    </source>
</evidence>
<evidence type="ECO:0000256" key="1">
    <source>
        <dbReference type="ARBA" id="ARBA00004474"/>
    </source>
</evidence>